<gene>
    <name evidence="2" type="ORF">E2C01_062704</name>
</gene>
<evidence type="ECO:0000256" key="1">
    <source>
        <dbReference type="SAM" id="MobiDB-lite"/>
    </source>
</evidence>
<name>A0A5B7HBT9_PORTR</name>
<feature type="compositionally biased region" description="Basic and acidic residues" evidence="1">
    <location>
        <begin position="49"/>
        <end position="69"/>
    </location>
</feature>
<sequence>MRNDRPAGWAAPRPPIGCHRQVMPMALHCTRAKQGHTGRGASETVPECQKSRRNLEKQVAERWGGEEKR</sequence>
<evidence type="ECO:0000313" key="3">
    <source>
        <dbReference type="Proteomes" id="UP000324222"/>
    </source>
</evidence>
<proteinExistence type="predicted"/>
<reference evidence="2 3" key="1">
    <citation type="submission" date="2019-05" db="EMBL/GenBank/DDBJ databases">
        <title>Another draft genome of Portunus trituberculatus and its Hox gene families provides insights of decapod evolution.</title>
        <authorList>
            <person name="Jeong J.-H."/>
            <person name="Song I."/>
            <person name="Kim S."/>
            <person name="Choi T."/>
            <person name="Kim D."/>
            <person name="Ryu S."/>
            <person name="Kim W."/>
        </authorList>
    </citation>
    <scope>NUCLEOTIDE SEQUENCE [LARGE SCALE GENOMIC DNA]</scope>
    <source>
        <tissue evidence="2">Muscle</tissue>
    </source>
</reference>
<feature type="region of interest" description="Disordered" evidence="1">
    <location>
        <begin position="32"/>
        <end position="69"/>
    </location>
</feature>
<keyword evidence="3" id="KW-1185">Reference proteome</keyword>
<protein>
    <submittedName>
        <fullName evidence="2">Uncharacterized protein</fullName>
    </submittedName>
</protein>
<evidence type="ECO:0000313" key="2">
    <source>
        <dbReference type="EMBL" id="MPC68502.1"/>
    </source>
</evidence>
<comment type="caution">
    <text evidence="2">The sequence shown here is derived from an EMBL/GenBank/DDBJ whole genome shotgun (WGS) entry which is preliminary data.</text>
</comment>
<organism evidence="2 3">
    <name type="scientific">Portunus trituberculatus</name>
    <name type="common">Swimming crab</name>
    <name type="synonym">Neptunus trituberculatus</name>
    <dbReference type="NCBI Taxonomy" id="210409"/>
    <lineage>
        <taxon>Eukaryota</taxon>
        <taxon>Metazoa</taxon>
        <taxon>Ecdysozoa</taxon>
        <taxon>Arthropoda</taxon>
        <taxon>Crustacea</taxon>
        <taxon>Multicrustacea</taxon>
        <taxon>Malacostraca</taxon>
        <taxon>Eumalacostraca</taxon>
        <taxon>Eucarida</taxon>
        <taxon>Decapoda</taxon>
        <taxon>Pleocyemata</taxon>
        <taxon>Brachyura</taxon>
        <taxon>Eubrachyura</taxon>
        <taxon>Portunoidea</taxon>
        <taxon>Portunidae</taxon>
        <taxon>Portuninae</taxon>
        <taxon>Portunus</taxon>
    </lineage>
</organism>
<dbReference type="AlphaFoldDB" id="A0A5B7HBT9"/>
<dbReference type="Proteomes" id="UP000324222">
    <property type="component" value="Unassembled WGS sequence"/>
</dbReference>
<accession>A0A5B7HBT9</accession>
<dbReference type="EMBL" id="VSRR010027949">
    <property type="protein sequence ID" value="MPC68502.1"/>
    <property type="molecule type" value="Genomic_DNA"/>
</dbReference>